<evidence type="ECO:0000313" key="4">
    <source>
        <dbReference type="Proteomes" id="UP000251800"/>
    </source>
</evidence>
<proteinExistence type="predicted"/>
<feature type="region of interest" description="Disordered" evidence="1">
    <location>
        <begin position="142"/>
        <end position="177"/>
    </location>
</feature>
<feature type="signal peptide" evidence="2">
    <location>
        <begin position="1"/>
        <end position="20"/>
    </location>
</feature>
<keyword evidence="2" id="KW-0732">Signal</keyword>
<comment type="caution">
    <text evidence="3">The sequence shown here is derived from an EMBL/GenBank/DDBJ whole genome shotgun (WGS) entry which is preliminary data.</text>
</comment>
<sequence>MKFTLLIAALIAATVQPALASEFRVDVIVFLNQATPNGSPDEASAAIDRFEANGIALGASGALQSVGVRRLPDDSFGLDQAWNRLRNAQAFVPYLRASWVQAGKSRRQAPALRLNDGVTVEILPTPERRYVSEIYSEAEPAGSIATADDQSVDGTDETAATETGDELLSEVPPGSADWGVVQPEPIRIDQLDGTISLYAQRYLHLDIDLWWVQQQSGAGVETGQLLDEADARVFHIKEQRRVRLNELHYFDHPRFGVLARVTRVGD</sequence>
<dbReference type="AlphaFoldDB" id="A0A363UK98"/>
<accession>A0A363UK98</accession>
<dbReference type="Proteomes" id="UP000251800">
    <property type="component" value="Unassembled WGS sequence"/>
</dbReference>
<evidence type="ECO:0008006" key="5">
    <source>
        <dbReference type="Google" id="ProtNLM"/>
    </source>
</evidence>
<evidence type="ECO:0000256" key="2">
    <source>
        <dbReference type="SAM" id="SignalP"/>
    </source>
</evidence>
<dbReference type="OrthoDB" id="5566524at2"/>
<name>A0A363UK98_9GAMM</name>
<dbReference type="EMBL" id="QEQK01000008">
    <property type="protein sequence ID" value="PWN55843.1"/>
    <property type="molecule type" value="Genomic_DNA"/>
</dbReference>
<keyword evidence="4" id="KW-1185">Reference proteome</keyword>
<evidence type="ECO:0000313" key="3">
    <source>
        <dbReference type="EMBL" id="PWN55843.1"/>
    </source>
</evidence>
<feature type="chain" id="PRO_5016760893" description="Peptidoglycan-binding protein CsiV" evidence="2">
    <location>
        <begin position="21"/>
        <end position="266"/>
    </location>
</feature>
<gene>
    <name evidence="3" type="ORF">DEH80_10530</name>
</gene>
<dbReference type="Pfam" id="PF10972">
    <property type="entry name" value="CsiV"/>
    <property type="match status" value="1"/>
</dbReference>
<reference evidence="3 4" key="1">
    <citation type="submission" date="2018-05" db="EMBL/GenBank/DDBJ databases">
        <title>Abyssibacter profundi OUC007T gen. nov., sp. nov, a marine bacterium isolated from seawater of the Mariana Trench.</title>
        <authorList>
            <person name="Zhou S."/>
        </authorList>
    </citation>
    <scope>NUCLEOTIDE SEQUENCE [LARGE SCALE GENOMIC DNA]</scope>
    <source>
        <strain evidence="3 4">OUC007</strain>
    </source>
</reference>
<organism evidence="3 4">
    <name type="scientific">Abyssibacter profundi</name>
    <dbReference type="NCBI Taxonomy" id="2182787"/>
    <lineage>
        <taxon>Bacteria</taxon>
        <taxon>Pseudomonadati</taxon>
        <taxon>Pseudomonadota</taxon>
        <taxon>Gammaproteobacteria</taxon>
        <taxon>Chromatiales</taxon>
        <taxon>Oceanococcaceae</taxon>
        <taxon>Abyssibacter</taxon>
    </lineage>
</organism>
<protein>
    <recommendedName>
        <fullName evidence="5">Peptidoglycan-binding protein CsiV</fullName>
    </recommendedName>
</protein>
<dbReference type="InterPro" id="IPR021241">
    <property type="entry name" value="CsiV"/>
</dbReference>
<evidence type="ECO:0000256" key="1">
    <source>
        <dbReference type="SAM" id="MobiDB-lite"/>
    </source>
</evidence>
<dbReference type="RefSeq" id="WP_109720453.1">
    <property type="nucleotide sequence ID" value="NZ_QEQK01000008.1"/>
</dbReference>